<dbReference type="InterPro" id="IPR019734">
    <property type="entry name" value="TPR_rpt"/>
</dbReference>
<evidence type="ECO:0000256" key="2">
    <source>
        <dbReference type="ARBA" id="ARBA00023242"/>
    </source>
</evidence>
<evidence type="ECO:0000313" key="5">
    <source>
        <dbReference type="EMBL" id="WZN67290.1"/>
    </source>
</evidence>
<feature type="region of interest" description="Disordered" evidence="4">
    <location>
        <begin position="353"/>
        <end position="426"/>
    </location>
</feature>
<dbReference type="GO" id="GO:0006325">
    <property type="term" value="P:chromatin organization"/>
    <property type="evidence" value="ECO:0007669"/>
    <property type="project" value="InterPro"/>
</dbReference>
<dbReference type="GO" id="GO:0031491">
    <property type="term" value="F:nucleosome binding"/>
    <property type="evidence" value="ECO:0007669"/>
    <property type="project" value="TreeGrafter"/>
</dbReference>
<sequence>MTIEAEAAPVAEEGVAMGSQAKGSTAISQPSATLGGFAALNRTPVPGNKLSGNERSAEGHGQREGAGARKSDEESNWAREAEESAVRLKVENAMKHARRGEAAKAKEVFEEVLRRRLKSESGAGAVGANRQRSDYVMESGKVINQLRFVAASNLAKILVGESKNAPGDEGLLLKQRALDLYVDAVGFDSGAVVVWHHLGSLALETGNLVLARFAFSQGLLLSPTHRVLLAKYFDLCVSIGDNCNATAAARRLAAVDPSHLGARSWLLGTLPGGSKSRVRLGAGDVTRSASEEIGIETIKASCGSVEGLLCGLTDVWDANQKLENGLSYVRIEFDEVEEEEEVVVVRVEEAEDVVMADPSAPEAKEEPPKAAQEAAKEPPKAEDQQEDKVGGAAGEGDKKRKKADEGEGSKEQPAARRSRRVRTLQKEKLEREKAEIQKVAEEIVTMTRPEDYRKRLESAASRLEEFSARRGPAADAAPTAEASSPSKPKPSNVEEIAFLRGHAASHPGATPVGAAIANLVSSLGSGDTPSRLAGALQGDGLQRALLRAFGALRYEQRDVGVEARMLLLEIYLDRIVDERQRSRKTKPAAGVWEGQEAAERAVRALAEGLSADMVLWGDRGSPLIARYCWNQARFLRWGKERAEEASGHFETLKGIVRPMDAEAEPRIIHFPWIRHENRVSLAIVEQMSLCSGNVIDAALQRTKLLVREERWADIVADLAGVIKKVDEKASLPLQTHEVLEDKSNYAILQLLMDSAEKCSHRSRADLLCALRILLAVFASGSEDGEASIPTLLPSILSAHVRKCVAVLARSMMAEERKEEDSWGKIGLDAVVSELQFIKHGFRGLLLRCYRELYAKQGSLKPAGKLESPHSCRNQLVDAAVGLCALSELQARASMARREGEGEAPDMATQLDSDLAGALSAVHGLVVEVHAHGVRDGFYLEYALNRLRSLRKRAGADVDAGTKIDASAKLMAFSLYGVDLGLEDPPRHVSDRPGELKLSSRRACRDVWRLVRGRAAIDVQTLEHFVRDLSLHYEDLPGSLTCENFLEEVLKDAEVACHNRDQLVLALQTVVDRKNAAMAMANLCEEDVSIHDNVFGLLVDSTAEDATLRDCKTYPGHAITPEGHRDIRMESGPFSRHILAHPTDAQAWLNLAYFLDQAKDLIQNDAAKLIRPQVSGGACTKPLLQANLEMMRTLRERIRGTLLVADRLSEGSEDKKLRTNVLDLLSLCMYDAVQNVPPEYGQDKASPVYRTSLEAAKRAFSELAAQRPGDWRLFQGLGKAREKLGEHELALADYSRAVELSGSKLLEPLHRMRASRLKRLVATYVSGDLTVLDAIHAAIAELEKQKDYPPSRYRVAHALFTIDECGRALEAIEPLFSAGKSGGFRINMWEDECLAHGREESSRKLVCRVRKALSLYIKCLVAAKDIQRTNAMHVYLSRSRGWGQCLSDLPLIHCLFRDSQIVQ</sequence>
<dbReference type="InterPro" id="IPR033053">
    <property type="entry name" value="Hir3/CABIN1"/>
</dbReference>
<keyword evidence="3" id="KW-0802">TPR repeat</keyword>
<dbReference type="PANTHER" id="PTHR15502:SF7">
    <property type="entry name" value="CALCINEURIN-BINDING PROTEIN CABIN-1"/>
    <property type="match status" value="1"/>
</dbReference>
<dbReference type="SUPFAM" id="SSF48452">
    <property type="entry name" value="TPR-like"/>
    <property type="match status" value="1"/>
</dbReference>
<dbReference type="Gene3D" id="1.25.40.10">
    <property type="entry name" value="Tetratricopeptide repeat domain"/>
    <property type="match status" value="2"/>
</dbReference>
<evidence type="ECO:0000256" key="1">
    <source>
        <dbReference type="ARBA" id="ARBA00004123"/>
    </source>
</evidence>
<feature type="compositionally biased region" description="Low complexity" evidence="4">
    <location>
        <begin position="469"/>
        <end position="491"/>
    </location>
</feature>
<protein>
    <recommendedName>
        <fullName evidence="7">Calcineurin-binding protein cabin-1</fullName>
    </recommendedName>
</protein>
<dbReference type="InterPro" id="IPR011990">
    <property type="entry name" value="TPR-like_helical_dom_sf"/>
</dbReference>
<keyword evidence="6" id="KW-1185">Reference proteome</keyword>
<feature type="compositionally biased region" description="Basic and acidic residues" evidence="4">
    <location>
        <begin position="362"/>
        <end position="414"/>
    </location>
</feature>
<accession>A0AAX4PMU9</accession>
<evidence type="ECO:0000256" key="3">
    <source>
        <dbReference type="PROSITE-ProRule" id="PRU00339"/>
    </source>
</evidence>
<feature type="repeat" description="TPR" evidence="3">
    <location>
        <begin position="1270"/>
        <end position="1303"/>
    </location>
</feature>
<keyword evidence="2" id="KW-0539">Nucleus</keyword>
<dbReference type="PROSITE" id="PS50005">
    <property type="entry name" value="TPR"/>
    <property type="match status" value="1"/>
</dbReference>
<evidence type="ECO:0000313" key="6">
    <source>
        <dbReference type="Proteomes" id="UP001472866"/>
    </source>
</evidence>
<dbReference type="PANTHER" id="PTHR15502">
    <property type="entry name" value="CALCINEURIN-BINDING PROTEIN CABIN 1-RELATED"/>
    <property type="match status" value="1"/>
</dbReference>
<organism evidence="5 6">
    <name type="scientific">Chloropicon roscoffensis</name>
    <dbReference type="NCBI Taxonomy" id="1461544"/>
    <lineage>
        <taxon>Eukaryota</taxon>
        <taxon>Viridiplantae</taxon>
        <taxon>Chlorophyta</taxon>
        <taxon>Chloropicophyceae</taxon>
        <taxon>Chloropicales</taxon>
        <taxon>Chloropicaceae</taxon>
        <taxon>Chloropicon</taxon>
    </lineage>
</organism>
<reference evidence="5 6" key="1">
    <citation type="submission" date="2024-03" db="EMBL/GenBank/DDBJ databases">
        <title>Complete genome sequence of the green alga Chloropicon roscoffensis RCC1871.</title>
        <authorList>
            <person name="Lemieux C."/>
            <person name="Pombert J.-F."/>
            <person name="Otis C."/>
            <person name="Turmel M."/>
        </authorList>
    </citation>
    <scope>NUCLEOTIDE SEQUENCE [LARGE SCALE GENOMIC DNA]</scope>
    <source>
        <strain evidence="5 6">RCC1871</strain>
    </source>
</reference>
<feature type="compositionally biased region" description="Low complexity" evidence="4">
    <location>
        <begin position="1"/>
        <end position="16"/>
    </location>
</feature>
<feature type="compositionally biased region" description="Basic and acidic residues" evidence="4">
    <location>
        <begin position="55"/>
        <end position="78"/>
    </location>
</feature>
<proteinExistence type="predicted"/>
<evidence type="ECO:0000256" key="4">
    <source>
        <dbReference type="SAM" id="MobiDB-lite"/>
    </source>
</evidence>
<feature type="compositionally biased region" description="Polar residues" evidence="4">
    <location>
        <begin position="21"/>
        <end position="32"/>
    </location>
</feature>
<gene>
    <name evidence="5" type="ORF">HKI87_19g88630</name>
</gene>
<feature type="region of interest" description="Disordered" evidence="4">
    <location>
        <begin position="465"/>
        <end position="491"/>
    </location>
</feature>
<dbReference type="EMBL" id="CP151519">
    <property type="protein sequence ID" value="WZN67290.1"/>
    <property type="molecule type" value="Genomic_DNA"/>
</dbReference>
<feature type="region of interest" description="Disordered" evidence="4">
    <location>
        <begin position="1"/>
        <end position="78"/>
    </location>
</feature>
<dbReference type="SMART" id="SM00028">
    <property type="entry name" value="TPR"/>
    <property type="match status" value="2"/>
</dbReference>
<name>A0AAX4PMU9_9CHLO</name>
<evidence type="ECO:0008006" key="7">
    <source>
        <dbReference type="Google" id="ProtNLM"/>
    </source>
</evidence>
<dbReference type="GO" id="GO:0005634">
    <property type="term" value="C:nucleus"/>
    <property type="evidence" value="ECO:0007669"/>
    <property type="project" value="UniProtKB-SubCell"/>
</dbReference>
<dbReference type="Proteomes" id="UP001472866">
    <property type="component" value="Chromosome 19"/>
</dbReference>
<comment type="subcellular location">
    <subcellularLocation>
        <location evidence="1">Nucleus</location>
    </subcellularLocation>
</comment>